<sequence length="713" mass="80667">MRSTTGVSPFCAPCENRTHWIEIIIRDEFNKPFEGITGTITDSAKHEFPVVLGEAPILLKTLAPGPVTLTLDADQWLREAQGKRRKPNNEADPTLDFAKQYQDHLGNSASFVNVTTGDLTELAPEYALPVRHQKGQADACKLLTDKSYVLKVRGFNFITLRIGMFFDGTANNSYSAQWGKTQLENYYQTWKMKYKVDCDIISRKTGRLKNDIPATHLSSECFDYPKKDNFFISLFKNDEGEVETVAGSATNELTNVQKLFERYINKEFSNDKETYFLSEYMTGIGTGNSTNIAPADESEIFGQGAGIGKYGVTAKVSTSIDQLSTSIMELKSTFANAQSNIVDGFNKLQFDVFGFSRGAAAARHFINVVLGGEQGEFAQAFSKACQKIGIPLAYGFDWNEADEAKASCEITFAGLFDTVASVVDLLSFDFSTHHDNGDVRLWIDPQRVRRAVHLTADPTIECRYNFSLNHLNSVDSVAHFHEFVLPGAHSDIGGGYHSRLSYNKSDYLLPILEKKLVKRASRSFSDRWDKDRAEQYVRRKLAEYKQRDLATGWQENDYVEPEIECINHGKKEGGRVVGRLYIQRKVEGELSRLYLRLMYGLAEFHGVPLEDYDGKIWHVPDPYAIYYTVRDFPELTINGLAASFKVFNQKVLDMAKQGQYAKLESEFDEKRKQELMQLNVFHHSSDDSFALKPLWDESKGCYKRASYPCEKGK</sequence>
<dbReference type="RefSeq" id="WP_094502044.1">
    <property type="nucleotide sequence ID" value="NZ_CAWNHI010000002.1"/>
</dbReference>
<feature type="domain" description="T6SS Phospholipase effector Tle1-like catalytic" evidence="1">
    <location>
        <begin position="251"/>
        <end position="499"/>
    </location>
</feature>
<dbReference type="PANTHER" id="PTHR33840:SF1">
    <property type="entry name" value="TLE1 PHOSPHOLIPASE DOMAIN-CONTAINING PROTEIN"/>
    <property type="match status" value="1"/>
</dbReference>
<dbReference type="AlphaFoldDB" id="A0A223N411"/>
<reference evidence="2 3" key="1">
    <citation type="submission" date="2017-08" db="EMBL/GenBank/DDBJ databases">
        <title>The Vibrio qinghaiensis sp.-Q67 is a luminous bacteria isolated firstly from Qinghai lake, Qinghai province, China, which has been proved to be very sensitive to detect environmental and food pollutants. Therefore, complete genome analysis of V. qinghaiensis sp.-Q67 highlights the potential application of this strain on detection of hazards in the contaminated environments.</title>
        <authorList>
            <person name="Gong L."/>
        </authorList>
    </citation>
    <scope>NUCLEOTIDE SEQUENCE [LARGE SCALE GENOMIC DNA]</scope>
    <source>
        <strain evidence="2 3">Q67</strain>
    </source>
</reference>
<dbReference type="PANTHER" id="PTHR33840">
    <property type="match status" value="1"/>
</dbReference>
<gene>
    <name evidence="2" type="ORF">CCZ37_18525</name>
</gene>
<dbReference type="KEGG" id="vqi:CCZ37_18525"/>
<name>A0A223N411_9VIBR</name>
<proteinExistence type="predicted"/>
<evidence type="ECO:0000313" key="2">
    <source>
        <dbReference type="EMBL" id="ASU24436.1"/>
    </source>
</evidence>
<keyword evidence="3" id="KW-1185">Reference proteome</keyword>
<dbReference type="EMBL" id="CP022742">
    <property type="protein sequence ID" value="ASU24436.1"/>
    <property type="molecule type" value="Genomic_DNA"/>
</dbReference>
<dbReference type="Proteomes" id="UP000215148">
    <property type="component" value="Chromosome 2"/>
</dbReference>
<dbReference type="Pfam" id="PF09994">
    <property type="entry name" value="T6SS_Tle1-like_cat"/>
    <property type="match status" value="1"/>
</dbReference>
<evidence type="ECO:0000259" key="1">
    <source>
        <dbReference type="Pfam" id="PF09994"/>
    </source>
</evidence>
<dbReference type="InterPro" id="IPR018712">
    <property type="entry name" value="Tle1-like_cat"/>
</dbReference>
<evidence type="ECO:0000313" key="3">
    <source>
        <dbReference type="Proteomes" id="UP000215148"/>
    </source>
</evidence>
<accession>A0A223N411</accession>
<protein>
    <recommendedName>
        <fullName evidence="1">T6SS Phospholipase effector Tle1-like catalytic domain-containing protein</fullName>
    </recommendedName>
</protein>
<organism evidence="2 3">
    <name type="scientific">Vibrio qinghaiensis</name>
    <dbReference type="NCBI Taxonomy" id="2025808"/>
    <lineage>
        <taxon>Bacteria</taxon>
        <taxon>Pseudomonadati</taxon>
        <taxon>Pseudomonadota</taxon>
        <taxon>Gammaproteobacteria</taxon>
        <taxon>Vibrionales</taxon>
        <taxon>Vibrionaceae</taxon>
        <taxon>Vibrio</taxon>
    </lineage>
</organism>